<sequence length="64" mass="7527">MTIKTSLLRFPNGAELEFFAGDSHLFDKAFAGFDFPKSQKRNTGERRVKQKRKQQKIARRLNRN</sequence>
<gene>
    <name evidence="2" type="ORF">BKL49_09585</name>
</gene>
<accession>A0A1V3JM67</accession>
<evidence type="ECO:0000256" key="1">
    <source>
        <dbReference type="SAM" id="MobiDB-lite"/>
    </source>
</evidence>
<evidence type="ECO:0000313" key="2">
    <source>
        <dbReference type="EMBL" id="OOF57322.1"/>
    </source>
</evidence>
<feature type="region of interest" description="Disordered" evidence="1">
    <location>
        <begin position="37"/>
        <end position="64"/>
    </location>
</feature>
<keyword evidence="3" id="KW-1185">Reference proteome</keyword>
<evidence type="ECO:0000313" key="3">
    <source>
        <dbReference type="Proteomes" id="UP000188602"/>
    </source>
</evidence>
<dbReference type="AlphaFoldDB" id="A0A1V3JM67"/>
<reference evidence="2 3" key="1">
    <citation type="submission" date="2016-10" db="EMBL/GenBank/DDBJ databases">
        <title>Rodentibacter gen. nov. and new species.</title>
        <authorList>
            <person name="Christensen H."/>
        </authorList>
    </citation>
    <scope>NUCLEOTIDE SEQUENCE [LARGE SCALE GENOMIC DNA]</scope>
    <source>
        <strain evidence="2 3">Ac151</strain>
    </source>
</reference>
<dbReference type="Proteomes" id="UP000188602">
    <property type="component" value="Unassembled WGS sequence"/>
</dbReference>
<feature type="compositionally biased region" description="Basic residues" evidence="1">
    <location>
        <begin position="48"/>
        <end position="64"/>
    </location>
</feature>
<comment type="caution">
    <text evidence="2">The sequence shown here is derived from an EMBL/GenBank/DDBJ whole genome shotgun (WGS) entry which is preliminary data.</text>
</comment>
<dbReference type="RefSeq" id="WP_077424909.1">
    <property type="nucleotide sequence ID" value="NZ_MLHQ01000025.1"/>
</dbReference>
<dbReference type="OrthoDB" id="5687053at2"/>
<protein>
    <submittedName>
        <fullName evidence="2">Uncharacterized protein</fullName>
    </submittedName>
</protein>
<proteinExistence type="predicted"/>
<organism evidence="2 3">
    <name type="scientific">Rodentibacter myodis</name>
    <dbReference type="NCBI Taxonomy" id="1907939"/>
    <lineage>
        <taxon>Bacteria</taxon>
        <taxon>Pseudomonadati</taxon>
        <taxon>Pseudomonadota</taxon>
        <taxon>Gammaproteobacteria</taxon>
        <taxon>Pasteurellales</taxon>
        <taxon>Pasteurellaceae</taxon>
        <taxon>Rodentibacter</taxon>
    </lineage>
</organism>
<name>A0A1V3JM67_9PAST</name>
<dbReference type="EMBL" id="MLHQ01000025">
    <property type="protein sequence ID" value="OOF57322.1"/>
    <property type="molecule type" value="Genomic_DNA"/>
</dbReference>
<dbReference type="STRING" id="1907939.BKL49_09585"/>